<dbReference type="InterPro" id="IPR017968">
    <property type="entry name" value="Acylphosphatase_CS"/>
</dbReference>
<evidence type="ECO:0000313" key="9">
    <source>
        <dbReference type="Proteomes" id="UP000006294"/>
    </source>
</evidence>
<dbReference type="KEGG" id="axl:AXY_12930"/>
<evidence type="ECO:0000256" key="3">
    <source>
        <dbReference type="ARBA" id="ARBA00015991"/>
    </source>
</evidence>
<organism evidence="8 9">
    <name type="scientific">Amphibacillus xylanus (strain ATCC 51415 / DSM 6626 / JCM 7361 / LMG 17667 / NBRC 15112 / Ep01)</name>
    <dbReference type="NCBI Taxonomy" id="698758"/>
    <lineage>
        <taxon>Bacteria</taxon>
        <taxon>Bacillati</taxon>
        <taxon>Bacillota</taxon>
        <taxon>Bacilli</taxon>
        <taxon>Bacillales</taxon>
        <taxon>Bacillaceae</taxon>
        <taxon>Amphibacillus</taxon>
    </lineage>
</organism>
<dbReference type="PANTHER" id="PTHR47268">
    <property type="entry name" value="ACYLPHOSPHATASE"/>
    <property type="match status" value="1"/>
</dbReference>
<accession>K0IY43</accession>
<comment type="similarity">
    <text evidence="1 6">Belongs to the acylphosphatase family.</text>
</comment>
<dbReference type="InterPro" id="IPR020456">
    <property type="entry name" value="Acylphosphatase"/>
</dbReference>
<feature type="domain" description="Acylphosphatase-like" evidence="7">
    <location>
        <begin position="5"/>
        <end position="93"/>
    </location>
</feature>
<evidence type="ECO:0000259" key="7">
    <source>
        <dbReference type="PROSITE" id="PS51160"/>
    </source>
</evidence>
<dbReference type="AlphaFoldDB" id="K0IY43"/>
<name>K0IY43_AMPXN</name>
<evidence type="ECO:0000256" key="5">
    <source>
        <dbReference type="PROSITE-ProRule" id="PRU00520"/>
    </source>
</evidence>
<proteinExistence type="inferred from homology"/>
<dbReference type="STRING" id="698758.AXY_12930"/>
<dbReference type="EMBL" id="AP012050">
    <property type="protein sequence ID" value="BAM47425.1"/>
    <property type="molecule type" value="Genomic_DNA"/>
</dbReference>
<dbReference type="GO" id="GO:0003998">
    <property type="term" value="F:acylphosphatase activity"/>
    <property type="evidence" value="ECO:0007669"/>
    <property type="project" value="UniProtKB-EC"/>
</dbReference>
<dbReference type="HOGENOM" id="CLU_141932_3_2_9"/>
<dbReference type="PRINTS" id="PR00112">
    <property type="entry name" value="ACYLPHPHTASE"/>
</dbReference>
<evidence type="ECO:0000256" key="4">
    <source>
        <dbReference type="ARBA" id="ARBA00047645"/>
    </source>
</evidence>
<dbReference type="SUPFAM" id="SSF54975">
    <property type="entry name" value="Acylphosphatase/BLUF domain-like"/>
    <property type="match status" value="1"/>
</dbReference>
<evidence type="ECO:0000256" key="1">
    <source>
        <dbReference type="ARBA" id="ARBA00005614"/>
    </source>
</evidence>
<keyword evidence="9" id="KW-1185">Reference proteome</keyword>
<dbReference type="Pfam" id="PF00708">
    <property type="entry name" value="Acylphosphatase"/>
    <property type="match status" value="1"/>
</dbReference>
<dbReference type="Proteomes" id="UP000006294">
    <property type="component" value="Chromosome"/>
</dbReference>
<evidence type="ECO:0000256" key="6">
    <source>
        <dbReference type="RuleBase" id="RU004168"/>
    </source>
</evidence>
<feature type="active site" evidence="5">
    <location>
        <position position="20"/>
    </location>
</feature>
<dbReference type="EC" id="3.6.1.7" evidence="2 5"/>
<dbReference type="PROSITE" id="PS51160">
    <property type="entry name" value="ACYLPHOSPHATASE_3"/>
    <property type="match status" value="1"/>
</dbReference>
<dbReference type="InterPro" id="IPR001792">
    <property type="entry name" value="Acylphosphatase-like_dom"/>
</dbReference>
<evidence type="ECO:0000256" key="2">
    <source>
        <dbReference type="ARBA" id="ARBA00012150"/>
    </source>
</evidence>
<dbReference type="OrthoDB" id="9808093at2"/>
<reference evidence="8 9" key="1">
    <citation type="submission" date="2011-01" db="EMBL/GenBank/DDBJ databases">
        <title>Whole genome sequence of Amphibacillus xylinus NBRC 15112.</title>
        <authorList>
            <person name="Nakazawa H."/>
            <person name="Katano Y."/>
            <person name="Nakamura S."/>
            <person name="Sasagawa M."/>
            <person name="Fukada J."/>
            <person name="Arai T."/>
            <person name="Sasakura N."/>
            <person name="Mochizuki D."/>
            <person name="Hosoyama A."/>
            <person name="Harada K."/>
            <person name="Horikawa H."/>
            <person name="Kato Y."/>
            <person name="Harada T."/>
            <person name="Sasaki K."/>
            <person name="Sekiguchi M."/>
            <person name="Hodoyama M."/>
            <person name="Nishiko R."/>
            <person name="Narita H."/>
            <person name="Hanamaki A."/>
            <person name="Hata C."/>
            <person name="Konno Y."/>
            <person name="Niimura Y."/>
            <person name="Yamazaki S."/>
            <person name="Fujita N."/>
        </authorList>
    </citation>
    <scope>NUCLEOTIDE SEQUENCE [LARGE SCALE GENOMIC DNA]</scope>
    <source>
        <strain evidence="9">ATCC 51415 / DSM 6626 / JCM 7361 / LMG 17667 / NBRC 15112 / Ep01</strain>
    </source>
</reference>
<dbReference type="RefSeq" id="WP_015010029.1">
    <property type="nucleotide sequence ID" value="NC_018704.1"/>
</dbReference>
<dbReference type="PROSITE" id="PS00150">
    <property type="entry name" value="ACYLPHOSPHATASE_1"/>
    <property type="match status" value="1"/>
</dbReference>
<dbReference type="InterPro" id="IPR036046">
    <property type="entry name" value="Acylphosphatase-like_dom_sf"/>
</dbReference>
<gene>
    <name evidence="8" type="primary">acyP</name>
    <name evidence="8" type="ordered locus">AXY_12930</name>
</gene>
<evidence type="ECO:0000313" key="8">
    <source>
        <dbReference type="EMBL" id="BAM47425.1"/>
    </source>
</evidence>
<comment type="catalytic activity">
    <reaction evidence="4 5">
        <text>an acyl phosphate + H2O = a carboxylate + phosphate + H(+)</text>
        <dbReference type="Rhea" id="RHEA:14965"/>
        <dbReference type="ChEBI" id="CHEBI:15377"/>
        <dbReference type="ChEBI" id="CHEBI:15378"/>
        <dbReference type="ChEBI" id="CHEBI:29067"/>
        <dbReference type="ChEBI" id="CHEBI:43474"/>
        <dbReference type="ChEBI" id="CHEBI:59918"/>
        <dbReference type="EC" id="3.6.1.7"/>
    </reaction>
</comment>
<sequence length="93" mass="10530">MAKLHAHMIISGRVQGVGFRFTTLQLADKYGITGWVRNLPDSTVEIEAEGKAEQLYQFIDQIKAGPSRVAKVRNVELSISDQLINYRTFNLKH</sequence>
<protein>
    <recommendedName>
        <fullName evidence="3 5">acylphosphatase</fullName>
        <ecNumber evidence="2 5">3.6.1.7</ecNumber>
    </recommendedName>
</protein>
<keyword evidence="5 8" id="KW-0378">Hydrolase</keyword>
<dbReference type="PANTHER" id="PTHR47268:SF4">
    <property type="entry name" value="ACYLPHOSPHATASE"/>
    <property type="match status" value="1"/>
</dbReference>
<dbReference type="eggNOG" id="COG1254">
    <property type="taxonomic scope" value="Bacteria"/>
</dbReference>
<dbReference type="Gene3D" id="3.30.70.100">
    <property type="match status" value="1"/>
</dbReference>
<feature type="active site" evidence="5">
    <location>
        <position position="38"/>
    </location>
</feature>